<dbReference type="EC" id="3.2.1.35" evidence="16"/>
<dbReference type="GO" id="GO:0030214">
    <property type="term" value="P:hyaluronan catabolic process"/>
    <property type="evidence" value="ECO:0007669"/>
    <property type="project" value="TreeGrafter"/>
</dbReference>
<feature type="disulfide bond" evidence="15">
    <location>
        <begin position="364"/>
        <end position="375"/>
    </location>
</feature>
<evidence type="ECO:0000256" key="9">
    <source>
        <dbReference type="ARBA" id="ARBA00023157"/>
    </source>
</evidence>
<reference evidence="18" key="1">
    <citation type="submission" date="2019-09" db="EMBL/GenBank/DDBJ databases">
        <title>Bird 10,000 Genomes (B10K) Project - Family phase.</title>
        <authorList>
            <person name="Zhang G."/>
        </authorList>
    </citation>
    <scope>NUCLEOTIDE SEQUENCE</scope>
    <source>
        <strain evidence="18">B10K-DU-001-08</strain>
        <tissue evidence="18">Muscle</tissue>
    </source>
</reference>
<evidence type="ECO:0000256" key="12">
    <source>
        <dbReference type="ARBA" id="ARBA00023295"/>
    </source>
</evidence>
<evidence type="ECO:0000256" key="6">
    <source>
        <dbReference type="ARBA" id="ARBA00022536"/>
    </source>
</evidence>
<evidence type="ECO:0000256" key="7">
    <source>
        <dbReference type="ARBA" id="ARBA00022729"/>
    </source>
</evidence>
<dbReference type="InterPro" id="IPR013785">
    <property type="entry name" value="Aldolase_TIM"/>
</dbReference>
<dbReference type="GO" id="GO:0005764">
    <property type="term" value="C:lysosome"/>
    <property type="evidence" value="ECO:0007669"/>
    <property type="project" value="UniProtKB-SubCell"/>
</dbReference>
<evidence type="ECO:0000256" key="5">
    <source>
        <dbReference type="ARBA" id="ARBA00022525"/>
    </source>
</evidence>
<evidence type="ECO:0000256" key="16">
    <source>
        <dbReference type="RuleBase" id="RU610713"/>
    </source>
</evidence>
<feature type="disulfide bond" evidence="15">
    <location>
        <begin position="49"/>
        <end position="339"/>
    </location>
</feature>
<dbReference type="GO" id="GO:0031410">
    <property type="term" value="C:cytoplasmic vesicle"/>
    <property type="evidence" value="ECO:0007669"/>
    <property type="project" value="TreeGrafter"/>
</dbReference>
<evidence type="ECO:0000256" key="3">
    <source>
        <dbReference type="ARBA" id="ARBA00004613"/>
    </source>
</evidence>
<evidence type="ECO:0000256" key="8">
    <source>
        <dbReference type="ARBA" id="ARBA00022801"/>
    </source>
</evidence>
<keyword evidence="5" id="KW-0964">Secreted</keyword>
<keyword evidence="19" id="KW-1185">Reference proteome</keyword>
<evidence type="ECO:0000256" key="1">
    <source>
        <dbReference type="ARBA" id="ARBA00000251"/>
    </source>
</evidence>
<comment type="catalytic activity">
    <reaction evidence="1 16">
        <text>Random hydrolysis of (1-&gt;4)-linkages between N-acetyl-beta-D-glucosamine and D-glucuronate residues in hyaluronate.</text>
        <dbReference type="EC" id="3.2.1.35"/>
    </reaction>
</comment>
<name>A0A851NU83_9GALL</name>
<proteinExistence type="inferred from homology"/>
<feature type="non-terminal residue" evidence="18">
    <location>
        <position position="440"/>
    </location>
</feature>
<dbReference type="PANTHER" id="PTHR11769:SF23">
    <property type="entry name" value="HYALURONIDASE-1"/>
    <property type="match status" value="1"/>
</dbReference>
<keyword evidence="10" id="KW-0325">Glycoprotein</keyword>
<dbReference type="InterPro" id="IPR018155">
    <property type="entry name" value="Hyaluronidase"/>
</dbReference>
<dbReference type="GO" id="GO:0005576">
    <property type="term" value="C:extracellular region"/>
    <property type="evidence" value="ECO:0007669"/>
    <property type="project" value="UniProtKB-SubCell"/>
</dbReference>
<keyword evidence="12 16" id="KW-0326">Glycosidase</keyword>
<dbReference type="GlyCosmos" id="A0A851NU83">
    <property type="glycosylation" value="1 site, No reported glycans"/>
</dbReference>
<keyword evidence="7 17" id="KW-0732">Signal</keyword>
<dbReference type="Proteomes" id="UP000613066">
    <property type="component" value="Unassembled WGS sequence"/>
</dbReference>
<dbReference type="GO" id="GO:0005975">
    <property type="term" value="P:carbohydrate metabolic process"/>
    <property type="evidence" value="ECO:0007669"/>
    <property type="project" value="InterPro"/>
</dbReference>
<feature type="disulfide bond" evidence="15">
    <location>
        <begin position="213"/>
        <end position="227"/>
    </location>
</feature>
<comment type="caution">
    <text evidence="18">The sequence shown here is derived from an EMBL/GenBank/DDBJ whole genome shotgun (WGS) entry which is preliminary data.</text>
</comment>
<evidence type="ECO:0000256" key="13">
    <source>
        <dbReference type="PIRSR" id="PIRSR038193-1"/>
    </source>
</evidence>
<evidence type="ECO:0000256" key="4">
    <source>
        <dbReference type="ARBA" id="ARBA00008871"/>
    </source>
</evidence>
<feature type="glycosylation site" description="N-linked (GlcNAc...) asparagine" evidence="14">
    <location>
        <position position="356"/>
    </location>
</feature>
<organism evidence="18 19">
    <name type="scientific">Penelope pileata</name>
    <dbReference type="NCBI Taxonomy" id="1118817"/>
    <lineage>
        <taxon>Eukaryota</taxon>
        <taxon>Metazoa</taxon>
        <taxon>Chordata</taxon>
        <taxon>Craniata</taxon>
        <taxon>Vertebrata</taxon>
        <taxon>Euteleostomi</taxon>
        <taxon>Archelosauria</taxon>
        <taxon>Archosauria</taxon>
        <taxon>Dinosauria</taxon>
        <taxon>Saurischia</taxon>
        <taxon>Theropoda</taxon>
        <taxon>Coelurosauria</taxon>
        <taxon>Aves</taxon>
        <taxon>Neognathae</taxon>
        <taxon>Galloanserae</taxon>
        <taxon>Galliformes</taxon>
        <taxon>Cracidae</taxon>
        <taxon>Penelope</taxon>
    </lineage>
</organism>
<feature type="active site" description="Proton donor" evidence="13">
    <location>
        <position position="137"/>
    </location>
</feature>
<evidence type="ECO:0000313" key="19">
    <source>
        <dbReference type="Proteomes" id="UP000613066"/>
    </source>
</evidence>
<feature type="disulfide bond" evidence="15">
    <location>
        <begin position="425"/>
        <end position="434"/>
    </location>
</feature>
<dbReference type="SUPFAM" id="SSF51445">
    <property type="entry name" value="(Trans)glycosidases"/>
    <property type="match status" value="1"/>
</dbReference>
<feature type="non-terminal residue" evidence="18">
    <location>
        <position position="1"/>
    </location>
</feature>
<keyword evidence="6" id="KW-0245">EGF-like domain</keyword>
<evidence type="ECO:0000256" key="11">
    <source>
        <dbReference type="ARBA" id="ARBA00023228"/>
    </source>
</evidence>
<dbReference type="PIRSF" id="PIRSF038193">
    <property type="entry name" value="Hyaluronidase"/>
    <property type="match status" value="1"/>
</dbReference>
<dbReference type="PANTHER" id="PTHR11769">
    <property type="entry name" value="HYALURONIDASE"/>
    <property type="match status" value="1"/>
</dbReference>
<dbReference type="PRINTS" id="PR00846">
    <property type="entry name" value="GLHYDRLASE56"/>
</dbReference>
<evidence type="ECO:0000313" key="18">
    <source>
        <dbReference type="EMBL" id="NXC46373.1"/>
    </source>
</evidence>
<dbReference type="EMBL" id="WBMW01003925">
    <property type="protein sequence ID" value="NXC46373.1"/>
    <property type="molecule type" value="Genomic_DNA"/>
</dbReference>
<keyword evidence="9 15" id="KW-1015">Disulfide bond</keyword>
<keyword evidence="11" id="KW-0458">Lysosome</keyword>
<accession>A0A851NU83</accession>
<dbReference type="GO" id="GO:0004415">
    <property type="term" value="F:hyalurononglucosaminidase activity"/>
    <property type="evidence" value="ECO:0007669"/>
    <property type="project" value="UniProtKB-UniRule"/>
</dbReference>
<evidence type="ECO:0000256" key="15">
    <source>
        <dbReference type="PIRSR" id="PIRSR038193-3"/>
    </source>
</evidence>
<comment type="subcellular location">
    <subcellularLocation>
        <location evidence="2">Lysosome</location>
    </subcellularLocation>
    <subcellularLocation>
        <location evidence="3">Secreted</location>
    </subcellularLocation>
</comment>
<dbReference type="Pfam" id="PF01630">
    <property type="entry name" value="Glyco_hydro_56"/>
    <property type="match status" value="1"/>
</dbReference>
<feature type="disulfide bond" evidence="15">
    <location>
        <begin position="369"/>
        <end position="423"/>
    </location>
</feature>
<keyword evidence="8 16" id="KW-0378">Hydrolase</keyword>
<comment type="similarity">
    <text evidence="4 16">Belongs to the glycosyl hydrolase 56 family.</text>
</comment>
<dbReference type="OrthoDB" id="5796153at2759"/>
<dbReference type="AlphaFoldDB" id="A0A851NU83"/>
<dbReference type="InterPro" id="IPR017853">
    <property type="entry name" value="GH"/>
</dbReference>
<feature type="chain" id="PRO_5032310826" description="Hyaluronidase" evidence="17">
    <location>
        <begin position="26"/>
        <end position="440"/>
    </location>
</feature>
<protein>
    <recommendedName>
        <fullName evidence="16">Hyaluronidase</fullName>
        <ecNumber evidence="16">3.2.1.35</ecNumber>
    </recommendedName>
</protein>
<evidence type="ECO:0000256" key="10">
    <source>
        <dbReference type="ARBA" id="ARBA00023180"/>
    </source>
</evidence>
<sequence length="440" mass="49501">RSPCTMAPGWLWWVLALLLPAPSWAAMGPGPVLVDRPFVTVWNVPTEPCAQRYNITLPLGIFDVVANRQEAFMGQDVTLFYSSHLGLFPYYTAQGQVVNGGVPQNASLEAHLQQARRDVLAAVPSAQYHGLAIIDWEKWRPLWARDWGSMDIYREKSEELVRRQHPQWPPWRVEEVAQQQYQDSARAFMEQTLRLGETLRPGGYWGFYGFPDCYNNNFSNPLYNGSCPVVEQQRNQELGWLWKCSQALYPSIYIPPQLQGTDKVLCYVRYRVAEAFTVQKGVLSTAVPVLPYSQIVYDDTADFLSEGDLVNTIGESAAQGASGIVLWGSYTLSTSKEKCLKLKEYLDGALGHYVLNVTASAQLCSQSLCSGHGRCVRREGMTTFLHLDPLRFAIHPTASERWRMVQRLAADPPVSPLAEGFTCQCYRGWEGQRCDSQGAT</sequence>
<dbReference type="Gene3D" id="3.20.20.70">
    <property type="entry name" value="Aldolase class I"/>
    <property type="match status" value="1"/>
</dbReference>
<feature type="signal peptide" evidence="17">
    <location>
        <begin position="1"/>
        <end position="25"/>
    </location>
</feature>
<gene>
    <name evidence="18" type="primary">Hyal1_1</name>
    <name evidence="18" type="ORF">PENPIL_R03660</name>
</gene>
<evidence type="ECO:0000256" key="14">
    <source>
        <dbReference type="PIRSR" id="PIRSR038193-2"/>
    </source>
</evidence>
<evidence type="ECO:0000256" key="2">
    <source>
        <dbReference type="ARBA" id="ARBA00004371"/>
    </source>
</evidence>
<evidence type="ECO:0000256" key="17">
    <source>
        <dbReference type="SAM" id="SignalP"/>
    </source>
</evidence>
<dbReference type="FunFam" id="3.20.20.70:FF:000065">
    <property type="entry name" value="Hyaluronidase"/>
    <property type="match status" value="1"/>
</dbReference>